<dbReference type="Gene3D" id="3.40.50.300">
    <property type="entry name" value="P-loop containing nucleotide triphosphate hydrolases"/>
    <property type="match status" value="1"/>
</dbReference>
<keyword evidence="5 7" id="KW-0342">GTP-binding</keyword>
<keyword evidence="7" id="KW-0963">Cytoplasm</keyword>
<dbReference type="InterPro" id="IPR004161">
    <property type="entry name" value="EFTu-like_2"/>
</dbReference>
<reference evidence="10" key="2">
    <citation type="journal article" date="2012" name="PLoS ONE">
        <title>A Deeply Branching Thermophilic Bacterium with an Ancient Acetyl-CoA Pathway Dominates a Subsurface Ecosystem.</title>
        <authorList>
            <person name="Takami H."/>
            <person name="Noguchi H."/>
            <person name="Takaki Y."/>
            <person name="Uchiyama I."/>
            <person name="Toyoda A."/>
            <person name="Nishi S."/>
            <person name="Chee G.-J."/>
            <person name="Arai W."/>
            <person name="Nunoura T."/>
            <person name="Itoh T."/>
            <person name="Hattori M."/>
            <person name="Takai K."/>
        </authorList>
    </citation>
    <scope>NUCLEOTIDE SEQUENCE</scope>
</reference>
<dbReference type="GO" id="GO:0003924">
    <property type="term" value="F:GTPase activity"/>
    <property type="evidence" value="ECO:0007669"/>
    <property type="project" value="InterPro"/>
</dbReference>
<dbReference type="SUPFAM" id="SSF50447">
    <property type="entry name" value="Translation proteins"/>
    <property type="match status" value="1"/>
</dbReference>
<dbReference type="InterPro" id="IPR031157">
    <property type="entry name" value="G_TR_CS"/>
</dbReference>
<dbReference type="Pfam" id="PF00009">
    <property type="entry name" value="GTP_EFTU"/>
    <property type="match status" value="1"/>
</dbReference>
<comment type="similarity">
    <text evidence="1 7">Belongs to the TRAFAC class translation factor GTPase superfamily. Classic translation factor GTPase family. EF-G/EF-2 subfamily.</text>
</comment>
<dbReference type="InterPro" id="IPR000795">
    <property type="entry name" value="T_Tr_GTP-bd_dom"/>
</dbReference>
<dbReference type="EMBL" id="AP011709">
    <property type="protein sequence ID" value="BAL55099.1"/>
    <property type="molecule type" value="Genomic_DNA"/>
</dbReference>
<dbReference type="CDD" id="cd03713">
    <property type="entry name" value="EFG_mtEFG_C"/>
    <property type="match status" value="1"/>
</dbReference>
<dbReference type="Gene3D" id="3.30.70.870">
    <property type="entry name" value="Elongation Factor G (Translational Gtpase), domain 3"/>
    <property type="match status" value="1"/>
</dbReference>
<comment type="subcellular location">
    <subcellularLocation>
        <location evidence="7">Cytoplasm</location>
    </subcellularLocation>
</comment>
<evidence type="ECO:0000259" key="9">
    <source>
        <dbReference type="PROSITE" id="PS51722"/>
    </source>
</evidence>
<organism evidence="10">
    <name type="scientific">uncultured Bacteroidota bacterium</name>
    <dbReference type="NCBI Taxonomy" id="152509"/>
    <lineage>
        <taxon>Bacteria</taxon>
        <taxon>Pseudomonadati</taxon>
        <taxon>Bacteroidota</taxon>
        <taxon>environmental samples</taxon>
    </lineage>
</organism>
<dbReference type="InterPro" id="IPR004540">
    <property type="entry name" value="Transl_elong_EFG/EF2"/>
</dbReference>
<evidence type="ECO:0000256" key="4">
    <source>
        <dbReference type="ARBA" id="ARBA00022917"/>
    </source>
</evidence>
<proteinExistence type="inferred from homology"/>
<dbReference type="SMART" id="SM00838">
    <property type="entry name" value="EFG_C"/>
    <property type="match status" value="1"/>
</dbReference>
<dbReference type="FunFam" id="2.40.30.10:FF:000006">
    <property type="entry name" value="Elongation factor G"/>
    <property type="match status" value="1"/>
</dbReference>
<keyword evidence="4 7" id="KW-0648">Protein biosynthesis</keyword>
<evidence type="ECO:0000256" key="8">
    <source>
        <dbReference type="NCBIfam" id="TIGR00484"/>
    </source>
</evidence>
<sequence length="690" mass="75847">MARRVDIRRVRNIGIMAHIDAGKTTTTERILFYTGVAHRLGEVHEGTTITDYMEQERERGITITSAAVSCTWRDHRITIIDTPGHVDFTAEVQRSLRVLDGAIALFSAVEGVEPQSETVWHQADQYRVPRIAFVNKMDRVGADFHAAVESIRMKLGANPIPVQLPLGAEETFAGVIDLLAMRAITFDDASLGAHYTAGEIPAEWRDAAQRARAAMVEQIVELDDQAMEQYLSGTEPSLEQLNAILRRATLELRAVPVLCGSAYRNKGIQQLLDAVVEYLPSPLDIGAVSGYDPAMPERILERRPLDDEPVAGLAFKVVSDRHAGRLVFVRLYSGTLEPGQTVLNASTGKRERVQKILHMQADRREEIPAAFAGDIIAIPGLRAKTGETIADAKHPIVFEKIEFTEPVIMQAIEAKTSADQEKLAAALAALADEDPTFQYKTDAESGQLVISGVGELHLDIIVDRLAREFGVPVRVGKPQVAYRETITQSVTSSGRFERLHGANVFVAEVTLAVSPAERGAGFVFRDALPSGERELLPLQCIRAIEDGARETLIAGPIMGYPLIDIAVCLEHASAVQTEPNEIAFRIASANAMRDAYRRAAPVLMEPIMALEVTTPDEYVGDVIADINSRRGRIEQIEQRGIMSVIRAHVPLEAMFGYVTHLRSLTQGRAVYTMTFSHYEPAAHTLQNAYA</sequence>
<reference evidence="10" key="1">
    <citation type="journal article" date="2005" name="Environ. Microbiol.">
        <title>Genetic and functional properties of uncultivated thermophilic crenarchaeotes from a subsurface gold mine as revealed by analysis of genome fragments.</title>
        <authorList>
            <person name="Nunoura T."/>
            <person name="Hirayama H."/>
            <person name="Takami H."/>
            <person name="Oida H."/>
            <person name="Nishi S."/>
            <person name="Shimamura S."/>
            <person name="Suzuki Y."/>
            <person name="Inagaki F."/>
            <person name="Takai K."/>
            <person name="Nealson K.H."/>
            <person name="Horikoshi K."/>
        </authorList>
    </citation>
    <scope>NUCLEOTIDE SEQUENCE</scope>
</reference>
<dbReference type="CDD" id="cd04088">
    <property type="entry name" value="EFG_mtEFG_II"/>
    <property type="match status" value="1"/>
</dbReference>
<dbReference type="FunFam" id="3.40.50.300:FF:000029">
    <property type="entry name" value="Elongation factor G"/>
    <property type="match status" value="1"/>
</dbReference>
<dbReference type="InterPro" id="IPR009000">
    <property type="entry name" value="Transl_B-barrel_sf"/>
</dbReference>
<dbReference type="InterPro" id="IPR014721">
    <property type="entry name" value="Ribsml_uS5_D2-typ_fold_subgr"/>
</dbReference>
<keyword evidence="2 7" id="KW-0547">Nucleotide-binding</keyword>
<dbReference type="GO" id="GO:0003746">
    <property type="term" value="F:translation elongation factor activity"/>
    <property type="evidence" value="ECO:0007669"/>
    <property type="project" value="UniProtKB-UniRule"/>
</dbReference>
<dbReference type="InterPro" id="IPR035647">
    <property type="entry name" value="EFG_III/V"/>
</dbReference>
<dbReference type="InterPro" id="IPR005517">
    <property type="entry name" value="Transl_elong_EFG/EF2_IV"/>
</dbReference>
<dbReference type="PRINTS" id="PR00315">
    <property type="entry name" value="ELONGATNFCT"/>
</dbReference>
<dbReference type="NCBIfam" id="NF009381">
    <property type="entry name" value="PRK12740.1-5"/>
    <property type="match status" value="1"/>
</dbReference>
<evidence type="ECO:0000313" key="10">
    <source>
        <dbReference type="EMBL" id="BAL55099.1"/>
    </source>
</evidence>
<dbReference type="Pfam" id="PF00679">
    <property type="entry name" value="EFG_C"/>
    <property type="match status" value="1"/>
</dbReference>
<comment type="function">
    <text evidence="6 7">Catalyzes the GTP-dependent ribosomal translocation step during translation elongation. During this step, the ribosome changes from the pre-translocational (PRE) to the post-translocational (POST) state as the newly formed A-site-bound peptidyl-tRNA and P-site-bound deacylated tRNA move to the P and E sites, respectively. Catalyzes the coordinated movement of the two tRNA molecules, the mRNA and conformational changes in the ribosome.</text>
</comment>
<dbReference type="GO" id="GO:0005737">
    <property type="term" value="C:cytoplasm"/>
    <property type="evidence" value="ECO:0007669"/>
    <property type="project" value="UniProtKB-SubCell"/>
</dbReference>
<dbReference type="AlphaFoldDB" id="H5SG13"/>
<dbReference type="Pfam" id="PF03764">
    <property type="entry name" value="EFG_IV"/>
    <property type="match status" value="1"/>
</dbReference>
<dbReference type="GO" id="GO:0005525">
    <property type="term" value="F:GTP binding"/>
    <property type="evidence" value="ECO:0007669"/>
    <property type="project" value="UniProtKB-UniRule"/>
</dbReference>
<evidence type="ECO:0000256" key="1">
    <source>
        <dbReference type="ARBA" id="ARBA00005870"/>
    </source>
</evidence>
<dbReference type="PANTHER" id="PTHR43261:SF1">
    <property type="entry name" value="RIBOSOME-RELEASING FACTOR 2, MITOCHONDRIAL"/>
    <property type="match status" value="1"/>
</dbReference>
<evidence type="ECO:0000256" key="7">
    <source>
        <dbReference type="HAMAP-Rule" id="MF_00054"/>
    </source>
</evidence>
<dbReference type="InterPro" id="IPR020568">
    <property type="entry name" value="Ribosomal_Su5_D2-typ_SF"/>
</dbReference>
<name>H5SG13_9BACT</name>
<feature type="domain" description="Tr-type G" evidence="9">
    <location>
        <begin position="8"/>
        <end position="283"/>
    </location>
</feature>
<gene>
    <name evidence="7" type="primary">fusA</name>
    <name evidence="10" type="ORF">HGMM_F23B02C38</name>
</gene>
<dbReference type="InterPro" id="IPR005225">
    <property type="entry name" value="Small_GTP-bd"/>
</dbReference>
<feature type="binding site" evidence="7">
    <location>
        <begin position="81"/>
        <end position="85"/>
    </location>
    <ligand>
        <name>GTP</name>
        <dbReference type="ChEBI" id="CHEBI:37565"/>
    </ligand>
</feature>
<evidence type="ECO:0000256" key="6">
    <source>
        <dbReference type="ARBA" id="ARBA00024731"/>
    </source>
</evidence>
<dbReference type="PROSITE" id="PS00301">
    <property type="entry name" value="G_TR_1"/>
    <property type="match status" value="1"/>
</dbReference>
<dbReference type="GO" id="GO:0032790">
    <property type="term" value="P:ribosome disassembly"/>
    <property type="evidence" value="ECO:0007669"/>
    <property type="project" value="TreeGrafter"/>
</dbReference>
<evidence type="ECO:0000256" key="2">
    <source>
        <dbReference type="ARBA" id="ARBA00022741"/>
    </source>
</evidence>
<dbReference type="Gene3D" id="2.40.30.10">
    <property type="entry name" value="Translation factors"/>
    <property type="match status" value="1"/>
</dbReference>
<feature type="binding site" evidence="7">
    <location>
        <begin position="17"/>
        <end position="24"/>
    </location>
    <ligand>
        <name>GTP</name>
        <dbReference type="ChEBI" id="CHEBI:37565"/>
    </ligand>
</feature>
<dbReference type="InterPro" id="IPR035649">
    <property type="entry name" value="EFG_V"/>
</dbReference>
<dbReference type="PANTHER" id="PTHR43261">
    <property type="entry name" value="TRANSLATION ELONGATION FACTOR G-RELATED"/>
    <property type="match status" value="1"/>
</dbReference>
<dbReference type="PROSITE" id="PS51722">
    <property type="entry name" value="G_TR_2"/>
    <property type="match status" value="1"/>
</dbReference>
<keyword evidence="3 7" id="KW-0251">Elongation factor</keyword>
<dbReference type="SUPFAM" id="SSF52540">
    <property type="entry name" value="P-loop containing nucleoside triphosphate hydrolases"/>
    <property type="match status" value="1"/>
</dbReference>
<accession>H5SG13</accession>
<dbReference type="FunFam" id="3.30.70.870:FF:000001">
    <property type="entry name" value="Elongation factor G"/>
    <property type="match status" value="1"/>
</dbReference>
<dbReference type="InterPro" id="IPR009022">
    <property type="entry name" value="EFG_III"/>
</dbReference>
<dbReference type="Pfam" id="PF03144">
    <property type="entry name" value="GTP_EFTU_D2"/>
    <property type="match status" value="1"/>
</dbReference>
<evidence type="ECO:0000256" key="3">
    <source>
        <dbReference type="ARBA" id="ARBA00022768"/>
    </source>
</evidence>
<dbReference type="Gene3D" id="3.30.70.240">
    <property type="match status" value="1"/>
</dbReference>
<dbReference type="InterPro" id="IPR000640">
    <property type="entry name" value="EFG_V-like"/>
</dbReference>
<dbReference type="NCBIfam" id="TIGR00484">
    <property type="entry name" value="EF-G"/>
    <property type="match status" value="1"/>
</dbReference>
<feature type="binding site" evidence="7">
    <location>
        <begin position="135"/>
        <end position="138"/>
    </location>
    <ligand>
        <name>GTP</name>
        <dbReference type="ChEBI" id="CHEBI:37565"/>
    </ligand>
</feature>
<dbReference type="HAMAP" id="MF_00054_B">
    <property type="entry name" value="EF_G_EF_2_B"/>
    <property type="match status" value="1"/>
</dbReference>
<protein>
    <recommendedName>
        <fullName evidence="7 8">Elongation factor G</fullName>
        <shortName evidence="7">EF-G</shortName>
    </recommendedName>
</protein>
<dbReference type="CDD" id="cd16262">
    <property type="entry name" value="EFG_III"/>
    <property type="match status" value="1"/>
</dbReference>
<evidence type="ECO:0000256" key="5">
    <source>
        <dbReference type="ARBA" id="ARBA00023134"/>
    </source>
</evidence>
<dbReference type="Gene3D" id="3.30.230.10">
    <property type="match status" value="1"/>
</dbReference>
<dbReference type="NCBIfam" id="TIGR00231">
    <property type="entry name" value="small_GTP"/>
    <property type="match status" value="1"/>
</dbReference>
<dbReference type="SUPFAM" id="SSF54211">
    <property type="entry name" value="Ribosomal protein S5 domain 2-like"/>
    <property type="match status" value="1"/>
</dbReference>
<dbReference type="InterPro" id="IPR041095">
    <property type="entry name" value="EFG_II"/>
</dbReference>
<dbReference type="CDD" id="cd01886">
    <property type="entry name" value="EF-G"/>
    <property type="match status" value="1"/>
</dbReference>
<dbReference type="Pfam" id="PF14492">
    <property type="entry name" value="EFG_III"/>
    <property type="match status" value="1"/>
</dbReference>
<dbReference type="SUPFAM" id="SSF54980">
    <property type="entry name" value="EF-G C-terminal domain-like"/>
    <property type="match status" value="2"/>
</dbReference>
<dbReference type="SMART" id="SM00889">
    <property type="entry name" value="EFG_IV"/>
    <property type="match status" value="1"/>
</dbReference>
<dbReference type="InterPro" id="IPR027417">
    <property type="entry name" value="P-loop_NTPase"/>
</dbReference>
<dbReference type="FunFam" id="3.30.70.240:FF:000001">
    <property type="entry name" value="Elongation factor G"/>
    <property type="match status" value="1"/>
</dbReference>